<keyword evidence="5 8" id="KW-0175">Coiled coil</keyword>
<dbReference type="SUPFAM" id="SSF50044">
    <property type="entry name" value="SH3-domain"/>
    <property type="match status" value="1"/>
</dbReference>
<dbReference type="FunFam" id="1.20.1270.60:FF:000013">
    <property type="entry name" value="Amphiphysin isoform 2"/>
    <property type="match status" value="1"/>
</dbReference>
<dbReference type="GO" id="GO:0005886">
    <property type="term" value="C:plasma membrane"/>
    <property type="evidence" value="ECO:0007669"/>
    <property type="project" value="TreeGrafter"/>
</dbReference>
<dbReference type="AlphaFoldDB" id="A0A7R8XAE4"/>
<dbReference type="GO" id="GO:0005737">
    <property type="term" value="C:cytoplasm"/>
    <property type="evidence" value="ECO:0007669"/>
    <property type="project" value="UniProtKB-SubCell"/>
</dbReference>
<dbReference type="EMBL" id="CAJPEV010001203">
    <property type="protein sequence ID" value="CAG0891335.1"/>
    <property type="molecule type" value="Genomic_DNA"/>
</dbReference>
<evidence type="ECO:0000313" key="13">
    <source>
        <dbReference type="Proteomes" id="UP000677054"/>
    </source>
</evidence>
<dbReference type="PROSITE" id="PS51021">
    <property type="entry name" value="BAR"/>
    <property type="match status" value="1"/>
</dbReference>
<dbReference type="InterPro" id="IPR001452">
    <property type="entry name" value="SH3_domain"/>
</dbReference>
<dbReference type="InterPro" id="IPR004148">
    <property type="entry name" value="BAR_dom"/>
</dbReference>
<dbReference type="OrthoDB" id="446293at2759"/>
<dbReference type="PROSITE" id="PS50002">
    <property type="entry name" value="SH3"/>
    <property type="match status" value="1"/>
</dbReference>
<feature type="domain" description="SH3" evidence="10">
    <location>
        <begin position="391"/>
        <end position="430"/>
    </location>
</feature>
<gene>
    <name evidence="12" type="ORF">DSTB1V02_LOCUS6515</name>
</gene>
<sequence>MRRETQFKMADNKAGYITKKVQKQASRAKEKVPRISEELVFVLDEKDDGAELRVTSSFPTRISFILQNLGKADKTTDEIFDDYVHNFTKQQSGANRLHKEINNYVRCVRAMQAASKSLFDTVNEMYELEWTGRDVMVIQAQNLEMLWADFSQKLTEQVLIPLNNYMVQFPEVRQKIEKRGRKLLDYDSQRHGYEALLNNTKKRDEMKIAKAKDQLDDARKLYEVLNTELHEELPSLYDSRIPFLVSNSQTLCSAEALFHVECSKVHGELEAVMEKLNKEARSGGYNVKRHPPRSPRTPTSSPTRKSIGMVHGSPGSSPSKPEGNQQPYEEIPDNYKPNENGELSPGEEGHGGGSPGKFQVVKTASNPHGGPPTEVVYDIPVGATTDDLPPGVLYRVRATYRYQKEDVDELSFDIGEIIQVVEYEDPEDQV</sequence>
<evidence type="ECO:0000256" key="4">
    <source>
        <dbReference type="ARBA" id="ARBA00022490"/>
    </source>
</evidence>
<proteinExistence type="predicted"/>
<evidence type="ECO:0000256" key="2">
    <source>
        <dbReference type="ARBA" id="ARBA00004496"/>
    </source>
</evidence>
<dbReference type="Proteomes" id="UP000677054">
    <property type="component" value="Unassembled WGS sequence"/>
</dbReference>
<dbReference type="GO" id="GO:0005543">
    <property type="term" value="F:phospholipid binding"/>
    <property type="evidence" value="ECO:0007669"/>
    <property type="project" value="TreeGrafter"/>
</dbReference>
<dbReference type="EMBL" id="LR900720">
    <property type="protein sequence ID" value="CAD7246668.1"/>
    <property type="molecule type" value="Genomic_DNA"/>
</dbReference>
<evidence type="ECO:0000259" key="10">
    <source>
        <dbReference type="PROSITE" id="PS50002"/>
    </source>
</evidence>
<accession>A0A7R8XAE4</accession>
<dbReference type="Pfam" id="PF03114">
    <property type="entry name" value="BAR"/>
    <property type="match status" value="1"/>
</dbReference>
<evidence type="ECO:0000256" key="6">
    <source>
        <dbReference type="ARBA" id="ARBA00023136"/>
    </source>
</evidence>
<dbReference type="InterPro" id="IPR003005">
    <property type="entry name" value="Amphiphysin"/>
</dbReference>
<dbReference type="GO" id="GO:0012505">
    <property type="term" value="C:endomembrane system"/>
    <property type="evidence" value="ECO:0007669"/>
    <property type="project" value="UniProtKB-SubCell"/>
</dbReference>
<evidence type="ECO:0008006" key="14">
    <source>
        <dbReference type="Google" id="ProtNLM"/>
    </source>
</evidence>
<evidence type="ECO:0000256" key="5">
    <source>
        <dbReference type="ARBA" id="ARBA00023054"/>
    </source>
</evidence>
<evidence type="ECO:0000256" key="3">
    <source>
        <dbReference type="ARBA" id="ARBA00022443"/>
    </source>
</evidence>
<protein>
    <recommendedName>
        <fullName evidence="14">BAR domain-containing protein</fullName>
    </recommendedName>
</protein>
<dbReference type="Gene3D" id="2.30.30.40">
    <property type="entry name" value="SH3 Domains"/>
    <property type="match status" value="1"/>
</dbReference>
<dbReference type="PANTHER" id="PTHR46514">
    <property type="entry name" value="AMPHIPHYSIN"/>
    <property type="match status" value="1"/>
</dbReference>
<organism evidence="12">
    <name type="scientific">Darwinula stevensoni</name>
    <dbReference type="NCBI Taxonomy" id="69355"/>
    <lineage>
        <taxon>Eukaryota</taxon>
        <taxon>Metazoa</taxon>
        <taxon>Ecdysozoa</taxon>
        <taxon>Arthropoda</taxon>
        <taxon>Crustacea</taxon>
        <taxon>Oligostraca</taxon>
        <taxon>Ostracoda</taxon>
        <taxon>Podocopa</taxon>
        <taxon>Podocopida</taxon>
        <taxon>Darwinulocopina</taxon>
        <taxon>Darwinuloidea</taxon>
        <taxon>Darwinulidae</taxon>
        <taxon>Darwinula</taxon>
    </lineage>
</organism>
<evidence type="ECO:0000256" key="1">
    <source>
        <dbReference type="ARBA" id="ARBA00004308"/>
    </source>
</evidence>
<name>A0A7R8XAE4_9CRUS</name>
<feature type="coiled-coil region" evidence="8">
    <location>
        <begin position="201"/>
        <end position="228"/>
    </location>
</feature>
<reference evidence="12" key="1">
    <citation type="submission" date="2020-11" db="EMBL/GenBank/DDBJ databases">
        <authorList>
            <person name="Tran Van P."/>
        </authorList>
    </citation>
    <scope>NUCLEOTIDE SEQUENCE</scope>
</reference>
<feature type="region of interest" description="Disordered" evidence="9">
    <location>
        <begin position="282"/>
        <end position="360"/>
    </location>
</feature>
<dbReference type="PANTHER" id="PTHR46514:SF3">
    <property type="entry name" value="AMPHIPHYSIN"/>
    <property type="match status" value="1"/>
</dbReference>
<evidence type="ECO:0000256" key="9">
    <source>
        <dbReference type="SAM" id="MobiDB-lite"/>
    </source>
</evidence>
<dbReference type="SUPFAM" id="SSF103657">
    <property type="entry name" value="BAR/IMD domain-like"/>
    <property type="match status" value="1"/>
</dbReference>
<dbReference type="PRINTS" id="PR01251">
    <property type="entry name" value="AMPHIPHYSIN"/>
</dbReference>
<evidence type="ECO:0000313" key="12">
    <source>
        <dbReference type="EMBL" id="CAD7246668.1"/>
    </source>
</evidence>
<evidence type="ECO:0000259" key="11">
    <source>
        <dbReference type="PROSITE" id="PS51021"/>
    </source>
</evidence>
<keyword evidence="4" id="KW-0963">Cytoplasm</keyword>
<dbReference type="Gene3D" id="1.20.1270.60">
    <property type="entry name" value="Arfaptin homology (AH) domain/BAR domain"/>
    <property type="match status" value="1"/>
</dbReference>
<keyword evidence="3 7" id="KW-0728">SH3 domain</keyword>
<keyword evidence="6" id="KW-0472">Membrane</keyword>
<feature type="domain" description="BAR" evidence="11">
    <location>
        <begin position="65"/>
        <end position="282"/>
    </location>
</feature>
<dbReference type="InterPro" id="IPR027267">
    <property type="entry name" value="AH/BAR_dom_sf"/>
</dbReference>
<evidence type="ECO:0000256" key="8">
    <source>
        <dbReference type="SAM" id="Coils"/>
    </source>
</evidence>
<comment type="subcellular location">
    <subcellularLocation>
        <location evidence="2">Cytoplasm</location>
    </subcellularLocation>
    <subcellularLocation>
        <location evidence="1">Endomembrane system</location>
    </subcellularLocation>
</comment>
<keyword evidence="13" id="KW-1185">Reference proteome</keyword>
<dbReference type="SMART" id="SM00721">
    <property type="entry name" value="BAR"/>
    <property type="match status" value="1"/>
</dbReference>
<dbReference type="InterPro" id="IPR036028">
    <property type="entry name" value="SH3-like_dom_sf"/>
</dbReference>
<evidence type="ECO:0000256" key="7">
    <source>
        <dbReference type="PROSITE-ProRule" id="PRU00192"/>
    </source>
</evidence>